<reference evidence="2 3" key="1">
    <citation type="submission" date="2021-01" db="EMBL/GenBank/DDBJ databases">
        <title>Genome seq and assembly of Devosia sp. G19.</title>
        <authorList>
            <person name="Chhetri G."/>
        </authorList>
    </citation>
    <scope>NUCLEOTIDE SEQUENCE [LARGE SCALE GENOMIC DNA]</scope>
    <source>
        <strain evidence="2 3">G19</strain>
    </source>
</reference>
<name>A0ABX7BUR6_9HYPH</name>
<sequence length="168" mass="18072">MASGRDDDVLARLSSGRDGTSFLAPHHLAAADRFERLVQRAQLAPRVTMSYSPAHVGGRGRSNGVETASDAAADARLKLSRLAAALPADCWGVLFDVCGLGKGLQLVETERRWPRRSAKLVLRIGLDQLAGQFGLSPHATGTGTASRHWLEERLPLIADDRPELGDAR</sequence>
<dbReference type="RefSeq" id="WP_201655774.1">
    <property type="nucleotide sequence ID" value="NZ_CP068047.1"/>
</dbReference>
<accession>A0ABX7BUR6</accession>
<keyword evidence="3" id="KW-1185">Reference proteome</keyword>
<dbReference type="EMBL" id="CP068047">
    <property type="protein sequence ID" value="QQR35677.1"/>
    <property type="molecule type" value="Genomic_DNA"/>
</dbReference>
<protein>
    <submittedName>
        <fullName evidence="2">DNA replication protein</fullName>
    </submittedName>
</protein>
<organism evidence="2 3">
    <name type="scientific">Devosia oryziradicis</name>
    <dbReference type="NCBI Taxonomy" id="2801335"/>
    <lineage>
        <taxon>Bacteria</taxon>
        <taxon>Pseudomonadati</taxon>
        <taxon>Pseudomonadota</taxon>
        <taxon>Alphaproteobacteria</taxon>
        <taxon>Hyphomicrobiales</taxon>
        <taxon>Devosiaceae</taxon>
        <taxon>Devosia</taxon>
    </lineage>
</organism>
<feature type="domain" description="DUF6456" evidence="1">
    <location>
        <begin position="10"/>
        <end position="133"/>
    </location>
</feature>
<dbReference type="Proteomes" id="UP000595460">
    <property type="component" value="Chromosome"/>
</dbReference>
<dbReference type="InterPro" id="IPR045599">
    <property type="entry name" value="DUF6456"/>
</dbReference>
<evidence type="ECO:0000259" key="1">
    <source>
        <dbReference type="Pfam" id="PF20057"/>
    </source>
</evidence>
<dbReference type="Pfam" id="PF20057">
    <property type="entry name" value="DUF6456"/>
    <property type="match status" value="1"/>
</dbReference>
<proteinExistence type="predicted"/>
<gene>
    <name evidence="2" type="ORF">JI749_15195</name>
</gene>
<evidence type="ECO:0000313" key="3">
    <source>
        <dbReference type="Proteomes" id="UP000595460"/>
    </source>
</evidence>
<evidence type="ECO:0000313" key="2">
    <source>
        <dbReference type="EMBL" id="QQR35677.1"/>
    </source>
</evidence>